<feature type="transmembrane region" description="Helical" evidence="7">
    <location>
        <begin position="254"/>
        <end position="275"/>
    </location>
</feature>
<feature type="transmembrane region" description="Helical" evidence="7">
    <location>
        <begin position="282"/>
        <end position="303"/>
    </location>
</feature>
<dbReference type="AlphaFoldDB" id="A0A853IC83"/>
<reference evidence="9 10" key="1">
    <citation type="submission" date="2020-07" db="EMBL/GenBank/DDBJ databases">
        <title>Endozoicomonas sp. nov., isolated from sediment.</title>
        <authorList>
            <person name="Gu T."/>
        </authorList>
    </citation>
    <scope>NUCLEOTIDE SEQUENCE [LARGE SCALE GENOMIC DNA]</scope>
    <source>
        <strain evidence="9 10">SM1973</strain>
    </source>
</reference>
<comment type="subcellular location">
    <subcellularLocation>
        <location evidence="2">Endomembrane system</location>
        <topology evidence="2">Multi-pass membrane protein</topology>
    </subcellularLocation>
</comment>
<dbReference type="Gene3D" id="2.40.50.100">
    <property type="match status" value="1"/>
</dbReference>
<evidence type="ECO:0000259" key="8">
    <source>
        <dbReference type="Pfam" id="PF02163"/>
    </source>
</evidence>
<dbReference type="GO" id="GO:0031293">
    <property type="term" value="P:membrane protein intracellular domain proteolysis"/>
    <property type="evidence" value="ECO:0007669"/>
    <property type="project" value="TreeGrafter"/>
</dbReference>
<feature type="transmembrane region" description="Helical" evidence="7">
    <location>
        <begin position="216"/>
        <end position="234"/>
    </location>
</feature>
<feature type="transmembrane region" description="Helical" evidence="7">
    <location>
        <begin position="354"/>
        <end position="379"/>
    </location>
</feature>
<comment type="similarity">
    <text evidence="3">Belongs to the peptidase M50B family.</text>
</comment>
<keyword evidence="4 7" id="KW-0812">Transmembrane</keyword>
<dbReference type="GO" id="GO:0005737">
    <property type="term" value="C:cytoplasm"/>
    <property type="evidence" value="ECO:0007669"/>
    <property type="project" value="TreeGrafter"/>
</dbReference>
<proteinExistence type="inferred from homology"/>
<dbReference type="InterPro" id="IPR001193">
    <property type="entry name" value="MBTPS2"/>
</dbReference>
<evidence type="ECO:0000313" key="9">
    <source>
        <dbReference type="EMBL" id="NYZ68168.1"/>
    </source>
</evidence>
<evidence type="ECO:0000256" key="5">
    <source>
        <dbReference type="ARBA" id="ARBA00022989"/>
    </source>
</evidence>
<dbReference type="GO" id="GO:0016020">
    <property type="term" value="C:membrane"/>
    <property type="evidence" value="ECO:0007669"/>
    <property type="project" value="InterPro"/>
</dbReference>
<feature type="transmembrane region" description="Helical" evidence="7">
    <location>
        <begin position="183"/>
        <end position="204"/>
    </location>
</feature>
<keyword evidence="5 7" id="KW-1133">Transmembrane helix</keyword>
<evidence type="ECO:0000256" key="7">
    <source>
        <dbReference type="SAM" id="Phobius"/>
    </source>
</evidence>
<organism evidence="9 10">
    <name type="scientific">Spartinivicinus marinus</name>
    <dbReference type="NCBI Taxonomy" id="2994442"/>
    <lineage>
        <taxon>Bacteria</taxon>
        <taxon>Pseudomonadati</taxon>
        <taxon>Pseudomonadota</taxon>
        <taxon>Gammaproteobacteria</taxon>
        <taxon>Oceanospirillales</taxon>
        <taxon>Zooshikellaceae</taxon>
        <taxon>Spartinivicinus</taxon>
    </lineage>
</organism>
<comment type="cofactor">
    <cofactor evidence="1">
        <name>Zn(2+)</name>
        <dbReference type="ChEBI" id="CHEBI:29105"/>
    </cofactor>
</comment>
<dbReference type="GO" id="GO:0012505">
    <property type="term" value="C:endomembrane system"/>
    <property type="evidence" value="ECO:0007669"/>
    <property type="project" value="UniProtKB-SubCell"/>
</dbReference>
<dbReference type="InterPro" id="IPR008915">
    <property type="entry name" value="Peptidase_M50"/>
</dbReference>
<keyword evidence="10" id="KW-1185">Reference proteome</keyword>
<name>A0A853IC83_9GAMM</name>
<feature type="transmembrane region" description="Helical" evidence="7">
    <location>
        <begin position="385"/>
        <end position="404"/>
    </location>
</feature>
<feature type="domain" description="Peptidase M50" evidence="8">
    <location>
        <begin position="194"/>
        <end position="505"/>
    </location>
</feature>
<dbReference type="Pfam" id="PF02163">
    <property type="entry name" value="Peptidase_M50"/>
    <property type="match status" value="1"/>
</dbReference>
<comment type="caution">
    <text evidence="9">The sequence shown here is derived from an EMBL/GenBank/DDBJ whole genome shotgun (WGS) entry which is preliminary data.</text>
</comment>
<feature type="transmembrane region" description="Helical" evidence="7">
    <location>
        <begin position="424"/>
        <end position="442"/>
    </location>
</feature>
<protein>
    <submittedName>
        <fullName evidence="9">Biotin/lipoyl-binding protein</fullName>
    </submittedName>
</protein>
<evidence type="ECO:0000256" key="4">
    <source>
        <dbReference type="ARBA" id="ARBA00022692"/>
    </source>
</evidence>
<dbReference type="RefSeq" id="WP_180570184.1">
    <property type="nucleotide sequence ID" value="NZ_JACCKB010000036.1"/>
</dbReference>
<evidence type="ECO:0000313" key="10">
    <source>
        <dbReference type="Proteomes" id="UP000569732"/>
    </source>
</evidence>
<evidence type="ECO:0000256" key="1">
    <source>
        <dbReference type="ARBA" id="ARBA00001947"/>
    </source>
</evidence>
<keyword evidence="6 7" id="KW-0472">Membrane</keyword>
<dbReference type="EMBL" id="JACCKB010000036">
    <property type="protein sequence ID" value="NYZ68168.1"/>
    <property type="molecule type" value="Genomic_DNA"/>
</dbReference>
<evidence type="ECO:0000256" key="3">
    <source>
        <dbReference type="ARBA" id="ARBA00007931"/>
    </source>
</evidence>
<dbReference type="GO" id="GO:0004222">
    <property type="term" value="F:metalloendopeptidase activity"/>
    <property type="evidence" value="ECO:0007669"/>
    <property type="project" value="InterPro"/>
</dbReference>
<feature type="transmembrane region" description="Helical" evidence="7">
    <location>
        <begin position="145"/>
        <end position="171"/>
    </location>
</feature>
<dbReference type="PANTHER" id="PTHR13325:SF3">
    <property type="entry name" value="MEMBRANE-BOUND TRANSCRIPTION FACTOR SITE-2 PROTEASE"/>
    <property type="match status" value="1"/>
</dbReference>
<evidence type="ECO:0000256" key="2">
    <source>
        <dbReference type="ARBA" id="ARBA00004127"/>
    </source>
</evidence>
<gene>
    <name evidence="9" type="ORF">H0A36_19300</name>
</gene>
<accession>A0A853IC83</accession>
<evidence type="ECO:0000256" key="6">
    <source>
        <dbReference type="ARBA" id="ARBA00023136"/>
    </source>
</evidence>
<dbReference type="Proteomes" id="UP000569732">
    <property type="component" value="Unassembled WGS sequence"/>
</dbReference>
<sequence>MESTVSLQLHSILPPLRQEIQLVPGPRDQQGAPTWTLHDPASNRFFRLGWREFQLLANWYKSLVADIVASTNQVLPGKVSIADVEKLFTFLQQNELLKITHQGAFQLFDERYQRIKKSWHSWLAQHYLFLRIPLLRPDRFLTKTYPYICFLFSKVWLWCVLLVSGCGLFLITRQLDSFLHTFSYLFTFQGAVIFIISLCIVKIAHEFGHAYACKHYGVRVPTMGVAFMVFWPVLYTDATEAWRLTNKQSRATIAIAGVMTELAIAGIAAFCWSFLPPGVFKTVTFIIATTSWVFSLVVNLNPFMRFDGYYLVADYFDIPNLQPRAFALARWWLREKLLGIGFEPPEWFSSRKQFWLILYAFGTWLYRLVLFLGIAVLVYNLAFKALGIILFIIEIYYLILIPIFREVAVWWKYKADMSVWRKCLWLLFFMAIVVFLTIPWQAHIDVPAIIRAKQYQYLYPSSAAQIASVNVQVGDQVEAGDTLFEFHSPSLSYQLALAEARYQAFHLALDRRATTVEMIDTVPIIAKQLAEIKNKITGVEAELANLVIKSTFSGEVMSVTTGLTKNRWVNPKQQLALLVNNGSRFVEAYMKEEDLPLVKVNSMGHFYPEDPNWPSFKCRVSEIELIHSAQLQQPYLASIYGGDIAVRKGNDGKLNSEQALFKIRLQVDEDIPEFRQVVRGTVVIETKSYSIIYSLFSTVLQVLIRETQF</sequence>
<dbReference type="PANTHER" id="PTHR13325">
    <property type="entry name" value="PROTEASE M50 MEMBRANE-BOUND TRANSCRIPTION FACTOR SITE 2 PROTEASE"/>
    <property type="match status" value="1"/>
</dbReference>